<sequence>MYRTLLLATVLTTFTLGVSVSAISLHDPTGEGRAAFERIAVYNRDVVKVSGPYDSWETAVKNLGRAKYIDDLEQHKTIDNLQSQLKPILGGYYVSAYYVDFNILTHDDGMVNIKPTGNDVGETKYIVEYKTQEHYIDSILWNPFVEKVITVADPIISYENQYGTGKLIVVTAFGYQEDVQGFPDKGLIAANKAYKAAEDTLVSRVLELGWVDTSREAELRDYLNTNDGVHKGYTLDAMGFGVMAQKDLFLYVDDKGNFHHRHYSVVSEWEKSYNKNFSLYKHIPLDKKIKAITVIQTD</sequence>
<reference evidence="2" key="1">
    <citation type="submission" date="2019-11" db="EMBL/GenBank/DDBJ databases">
        <authorList>
            <person name="Feng L."/>
        </authorList>
    </citation>
    <scope>NUCLEOTIDE SEQUENCE</scope>
    <source>
        <strain evidence="2">VdisparLFYP95</strain>
    </source>
</reference>
<dbReference type="AlphaFoldDB" id="A0A6N2Y8V9"/>
<dbReference type="RefSeq" id="WP_156718892.1">
    <property type="nucleotide sequence ID" value="NZ_CACRUF010000003.1"/>
</dbReference>
<dbReference type="EMBL" id="CACRUF010000003">
    <property type="protein sequence ID" value="VYT62607.1"/>
    <property type="molecule type" value="Genomic_DNA"/>
</dbReference>
<evidence type="ECO:0000313" key="2">
    <source>
        <dbReference type="EMBL" id="VYT62607.1"/>
    </source>
</evidence>
<feature type="chain" id="PRO_5026720225" evidence="1">
    <location>
        <begin position="23"/>
        <end position="298"/>
    </location>
</feature>
<gene>
    <name evidence="2" type="ORF">VDLFYP95_00304</name>
</gene>
<feature type="signal peptide" evidence="1">
    <location>
        <begin position="1"/>
        <end position="22"/>
    </location>
</feature>
<protein>
    <submittedName>
        <fullName evidence="2">Uncharacterized protein</fullName>
    </submittedName>
</protein>
<proteinExistence type="predicted"/>
<name>A0A6N2Y8V9_9FIRM</name>
<accession>A0A6N2Y8V9</accession>
<organism evidence="2">
    <name type="scientific">Veillonella dispar</name>
    <dbReference type="NCBI Taxonomy" id="39778"/>
    <lineage>
        <taxon>Bacteria</taxon>
        <taxon>Bacillati</taxon>
        <taxon>Bacillota</taxon>
        <taxon>Negativicutes</taxon>
        <taxon>Veillonellales</taxon>
        <taxon>Veillonellaceae</taxon>
        <taxon>Veillonella</taxon>
    </lineage>
</organism>
<keyword evidence="1" id="KW-0732">Signal</keyword>
<evidence type="ECO:0000256" key="1">
    <source>
        <dbReference type="SAM" id="SignalP"/>
    </source>
</evidence>